<protein>
    <recommendedName>
        <fullName evidence="3">TubC N-terminal docking domain-containing protein</fullName>
    </recommendedName>
</protein>
<reference evidence="1 2" key="1">
    <citation type="submission" date="2022-06" db="EMBL/GenBank/DDBJ databases">
        <title>Acetobacer genomes from food samples.</title>
        <authorList>
            <person name="Sombolestani A."/>
        </authorList>
    </citation>
    <scope>NUCLEOTIDE SEQUENCE [LARGE SCALE GENOMIC DNA]</scope>
    <source>
        <strain evidence="1 2">R-83285</strain>
    </source>
</reference>
<dbReference type="RefSeq" id="WP_253544062.1">
    <property type="nucleotide sequence ID" value="NZ_JAMYZY010000017.1"/>
</dbReference>
<proteinExistence type="predicted"/>
<keyword evidence="2" id="KW-1185">Reference proteome</keyword>
<accession>A0ABT1F126</accession>
<comment type="caution">
    <text evidence="1">The sequence shown here is derived from an EMBL/GenBank/DDBJ whole genome shotgun (WGS) entry which is preliminary data.</text>
</comment>
<organism evidence="1 2">
    <name type="scientific">Acetobacter lambici</name>
    <dbReference type="NCBI Taxonomy" id="1332824"/>
    <lineage>
        <taxon>Bacteria</taxon>
        <taxon>Pseudomonadati</taxon>
        <taxon>Pseudomonadota</taxon>
        <taxon>Alphaproteobacteria</taxon>
        <taxon>Acetobacterales</taxon>
        <taxon>Acetobacteraceae</taxon>
        <taxon>Acetobacter</taxon>
    </lineage>
</organism>
<evidence type="ECO:0008006" key="3">
    <source>
        <dbReference type="Google" id="ProtNLM"/>
    </source>
</evidence>
<dbReference type="Proteomes" id="UP001523528">
    <property type="component" value="Unassembled WGS sequence"/>
</dbReference>
<evidence type="ECO:0000313" key="1">
    <source>
        <dbReference type="EMBL" id="MCP1258890.1"/>
    </source>
</evidence>
<gene>
    <name evidence="1" type="ORF">NKW50_09850</name>
</gene>
<name>A0ABT1F126_9PROT</name>
<dbReference type="EMBL" id="JAMYZZ010000017">
    <property type="protein sequence ID" value="MCP1258890.1"/>
    <property type="molecule type" value="Genomic_DNA"/>
</dbReference>
<evidence type="ECO:0000313" key="2">
    <source>
        <dbReference type="Proteomes" id="UP001523528"/>
    </source>
</evidence>
<sequence length="181" mass="20198">MVSHALLDLFSQHDGRTAGMQPKHRPAEVPPPVAHDVAGLLREVERLGCRIDLVDGQPVLKGNGSAIPSAVMGMLRENRTLIIDHLARTDMHTSDCALHVECEQSGIRRNPETGKLHLFGDPSPHWLQEQGWEWNERRRRFTAPYPFDREDPRPRDMIGGGPCLPADFPNIILEPQNVGAA</sequence>